<dbReference type="Pfam" id="PF14717">
    <property type="entry name" value="DUF4465"/>
    <property type="match status" value="1"/>
</dbReference>
<dbReference type="Proteomes" id="UP000708576">
    <property type="component" value="Unassembled WGS sequence"/>
</dbReference>
<name>A0ABS5K1G0_9BACT</name>
<protein>
    <submittedName>
        <fullName evidence="2">DUF4465 domain-containing protein</fullName>
    </submittedName>
</protein>
<feature type="domain" description="Bacteroidetes PKD-like" evidence="1">
    <location>
        <begin position="29"/>
        <end position="95"/>
    </location>
</feature>
<dbReference type="Gene3D" id="2.60.120.1350">
    <property type="entry name" value="Protein of unknown function DUF4465"/>
    <property type="match status" value="1"/>
</dbReference>
<dbReference type="InterPro" id="IPR041696">
    <property type="entry name" value="PKD_3"/>
</dbReference>
<dbReference type="RefSeq" id="WP_212218536.1">
    <property type="nucleotide sequence ID" value="NZ_JAGUCO010000024.1"/>
</dbReference>
<evidence type="ECO:0000259" key="1">
    <source>
        <dbReference type="Pfam" id="PF16820"/>
    </source>
</evidence>
<proteinExistence type="predicted"/>
<evidence type="ECO:0000313" key="3">
    <source>
        <dbReference type="Proteomes" id="UP000708576"/>
    </source>
</evidence>
<accession>A0ABS5K1G0</accession>
<dbReference type="PROSITE" id="PS51257">
    <property type="entry name" value="PROKAR_LIPOPROTEIN"/>
    <property type="match status" value="1"/>
</dbReference>
<comment type="caution">
    <text evidence="2">The sequence shown here is derived from an EMBL/GenBank/DDBJ whole genome shotgun (WGS) entry which is preliminary data.</text>
</comment>
<reference evidence="2 3" key="1">
    <citation type="journal article" date="2015" name="Int. J. Syst. Evol. Microbiol.">
        <title>Carboxylicivirga linearis sp. nov., isolated from a sea cucumber culture pond.</title>
        <authorList>
            <person name="Wang F.Q."/>
            <person name="Zhou Y.X."/>
            <person name="Lin X.Z."/>
            <person name="Chen G.J."/>
            <person name="Du Z.J."/>
        </authorList>
    </citation>
    <scope>NUCLEOTIDE SEQUENCE [LARGE SCALE GENOMIC DNA]</scope>
    <source>
        <strain evidence="2 3">FB218</strain>
    </source>
</reference>
<dbReference type="EMBL" id="JAGUCO010000024">
    <property type="protein sequence ID" value="MBS2100524.1"/>
    <property type="molecule type" value="Genomic_DNA"/>
</dbReference>
<keyword evidence="3" id="KW-1185">Reference proteome</keyword>
<sequence length="318" mass="36393">MKLNFFIAIIIIVFIGFSCNKDDKAIPAPTIYLSMPEQGFDVDIDSSFIIEPKITYDISSSYAWILEDEIISTDKDFTFFDYGYGSFDFTFTVTTPSGVDSMFIPIYGIDFCTFEEIEFPEDSTYHNSPDNGFFSFKYIQLSNDYNGNYIDWSGFAVSSETNQSSYAISNQFSVYNNSGSDDSDKFGVFKQSDNINHQISFSDGQAHQLKSIDVNNSTLAYLTMNEGFKRRDTVDFFRLTISSYDENNMVKDSIEYYLADYRYPRTSDKFIISTWKTVDLSALGEVNAIGFKLASSFDNDTVYTMPNYFCFDNLKINN</sequence>
<organism evidence="2 3">
    <name type="scientific">Carboxylicivirga linearis</name>
    <dbReference type="NCBI Taxonomy" id="1628157"/>
    <lineage>
        <taxon>Bacteria</taxon>
        <taxon>Pseudomonadati</taxon>
        <taxon>Bacteroidota</taxon>
        <taxon>Bacteroidia</taxon>
        <taxon>Marinilabiliales</taxon>
        <taxon>Marinilabiliaceae</taxon>
        <taxon>Carboxylicivirga</taxon>
    </lineage>
</organism>
<evidence type="ECO:0000313" key="2">
    <source>
        <dbReference type="EMBL" id="MBS2100524.1"/>
    </source>
</evidence>
<gene>
    <name evidence="2" type="ORF">KEM10_19725</name>
</gene>
<dbReference type="Pfam" id="PF16820">
    <property type="entry name" value="PKD_3"/>
    <property type="match status" value="1"/>
</dbReference>
<dbReference type="InterPro" id="IPR027828">
    <property type="entry name" value="DUF4465"/>
</dbReference>